<dbReference type="RefSeq" id="WP_046521927.1">
    <property type="nucleotide sequence ID" value="NZ_LAYY01000001.1"/>
</dbReference>
<dbReference type="PATRIC" id="fig|1408103.3.peg.347"/>
<dbReference type="PANTHER" id="PTHR46523">
    <property type="entry name" value="DCTP PYROPHOSPHATASE 1"/>
    <property type="match status" value="1"/>
</dbReference>
<dbReference type="GO" id="GO:0009143">
    <property type="term" value="P:nucleoside triphosphate catabolic process"/>
    <property type="evidence" value="ECO:0007669"/>
    <property type="project" value="InterPro"/>
</dbReference>
<dbReference type="PANTHER" id="PTHR46523:SF1">
    <property type="entry name" value="DCTP PYROPHOSPHATASE 1"/>
    <property type="match status" value="1"/>
</dbReference>
<reference evidence="1 2" key="1">
    <citation type="submission" date="2015-04" db="EMBL/GenBank/DDBJ databases">
        <title>Taxonomic description and genome sequence of Bacillus campisalis sp. nov., a novel member of the genus Bacillus isolated from solar saltern.</title>
        <authorList>
            <person name="Mathan Kumar R."/>
            <person name="Kaur G."/>
            <person name="Kumar A."/>
            <person name="Singh N.K."/>
            <person name="Kaur N."/>
            <person name="Kumar N."/>
            <person name="Mayilraj S."/>
        </authorList>
    </citation>
    <scope>NUCLEOTIDE SEQUENCE [LARGE SCALE GENOMIC DNA]</scope>
    <source>
        <strain evidence="1 2">SA2-6</strain>
    </source>
</reference>
<dbReference type="AlphaFoldDB" id="A0A0M2T1Y5"/>
<evidence type="ECO:0000313" key="2">
    <source>
        <dbReference type="Proteomes" id="UP000034166"/>
    </source>
</evidence>
<dbReference type="CDD" id="cd11537">
    <property type="entry name" value="NTP-PPase_RS21-C6_like"/>
    <property type="match status" value="1"/>
</dbReference>
<dbReference type="Gene3D" id="1.10.287.1080">
    <property type="entry name" value="MazG-like"/>
    <property type="match status" value="1"/>
</dbReference>
<dbReference type="EMBL" id="LAYY01000001">
    <property type="protein sequence ID" value="KKK39986.1"/>
    <property type="molecule type" value="Genomic_DNA"/>
</dbReference>
<organism evidence="1 2">
    <name type="scientific">Mesobacillus campisalis</name>
    <dbReference type="NCBI Taxonomy" id="1408103"/>
    <lineage>
        <taxon>Bacteria</taxon>
        <taxon>Bacillati</taxon>
        <taxon>Bacillota</taxon>
        <taxon>Bacilli</taxon>
        <taxon>Bacillales</taxon>
        <taxon>Bacillaceae</taxon>
        <taxon>Mesobacillus</taxon>
    </lineage>
</organism>
<dbReference type="GO" id="GO:0047429">
    <property type="term" value="F:nucleoside triphosphate diphosphatase activity"/>
    <property type="evidence" value="ECO:0007669"/>
    <property type="project" value="InterPro"/>
</dbReference>
<proteinExistence type="predicted"/>
<dbReference type="Pfam" id="PF12643">
    <property type="entry name" value="MazG-like"/>
    <property type="match status" value="1"/>
</dbReference>
<dbReference type="Proteomes" id="UP000034166">
    <property type="component" value="Unassembled WGS sequence"/>
</dbReference>
<accession>A0A0M2T1Y5</accession>
<keyword evidence="2" id="KW-1185">Reference proteome</keyword>
<name>A0A0M2T1Y5_9BACI</name>
<dbReference type="InterPro" id="IPR052555">
    <property type="entry name" value="dCTP_Pyrophosphatase"/>
</dbReference>
<evidence type="ECO:0000313" key="1">
    <source>
        <dbReference type="EMBL" id="KKK39986.1"/>
    </source>
</evidence>
<keyword evidence="1" id="KW-0378">Hydrolase</keyword>
<dbReference type="PIRSF" id="PIRSF029826">
    <property type="entry name" value="UCP029826_pph"/>
    <property type="match status" value="1"/>
</dbReference>
<dbReference type="InterPro" id="IPR025984">
    <property type="entry name" value="DCTPP"/>
</dbReference>
<comment type="caution">
    <text evidence="1">The sequence shown here is derived from an EMBL/GenBank/DDBJ whole genome shotgun (WGS) entry which is preliminary data.</text>
</comment>
<gene>
    <name evidence="1" type="ORF">WQ57_01565</name>
</gene>
<sequence length="109" mass="12847">MEKVLEEILSFRKERNWEQFHNPKDLAISLSLEASELLENFQWKDSQEALEENMDNIKDELADVLIYSLMLAHDLDLDVQEIIHNKVQKNAKKYPVEKALGTNKKYTEL</sequence>
<dbReference type="OrthoDB" id="9791898at2"/>
<dbReference type="SUPFAM" id="SSF101386">
    <property type="entry name" value="all-alpha NTP pyrophosphatases"/>
    <property type="match status" value="1"/>
</dbReference>
<protein>
    <submittedName>
        <fullName evidence="1">Nucleotide pyrophosphohydrolase</fullName>
    </submittedName>
</protein>